<dbReference type="OrthoDB" id="1735266at2759"/>
<dbReference type="AlphaFoldDB" id="A0A9J5WPJ3"/>
<dbReference type="PANTHER" id="PTHR33054:SF12">
    <property type="entry name" value="ZINC KNUCKLE FAMILY PROTEIN"/>
    <property type="match status" value="1"/>
</dbReference>
<dbReference type="Pfam" id="PF01107">
    <property type="entry name" value="MP"/>
    <property type="match status" value="1"/>
</dbReference>
<keyword evidence="2" id="KW-1185">Reference proteome</keyword>
<gene>
    <name evidence="1" type="ORF">H5410_057062</name>
</gene>
<proteinExistence type="predicted"/>
<name>A0A9J5WPJ3_SOLCO</name>
<organism evidence="1 2">
    <name type="scientific">Solanum commersonii</name>
    <name type="common">Commerson's wild potato</name>
    <name type="synonym">Commerson's nightshade</name>
    <dbReference type="NCBI Taxonomy" id="4109"/>
    <lineage>
        <taxon>Eukaryota</taxon>
        <taxon>Viridiplantae</taxon>
        <taxon>Streptophyta</taxon>
        <taxon>Embryophyta</taxon>
        <taxon>Tracheophyta</taxon>
        <taxon>Spermatophyta</taxon>
        <taxon>Magnoliopsida</taxon>
        <taxon>eudicotyledons</taxon>
        <taxon>Gunneridae</taxon>
        <taxon>Pentapetalae</taxon>
        <taxon>asterids</taxon>
        <taxon>lamiids</taxon>
        <taxon>Solanales</taxon>
        <taxon>Solanaceae</taxon>
        <taxon>Solanoideae</taxon>
        <taxon>Solaneae</taxon>
        <taxon>Solanum</taxon>
    </lineage>
</organism>
<reference evidence="1 2" key="1">
    <citation type="submission" date="2020-09" db="EMBL/GenBank/DDBJ databases">
        <title>De no assembly of potato wild relative species, Solanum commersonii.</title>
        <authorList>
            <person name="Cho K."/>
        </authorList>
    </citation>
    <scope>NUCLEOTIDE SEQUENCE [LARGE SCALE GENOMIC DNA]</scope>
    <source>
        <strain evidence="1">LZ3.2</strain>
        <tissue evidence="1">Leaf</tissue>
    </source>
</reference>
<dbReference type="Proteomes" id="UP000824120">
    <property type="component" value="Chromosome 11"/>
</dbReference>
<protein>
    <submittedName>
        <fullName evidence="1">Uncharacterized protein</fullName>
    </submittedName>
</protein>
<evidence type="ECO:0000313" key="2">
    <source>
        <dbReference type="Proteomes" id="UP000824120"/>
    </source>
</evidence>
<dbReference type="InterPro" id="IPR028919">
    <property type="entry name" value="Viral_movement"/>
</dbReference>
<accession>A0A9J5WPJ3</accession>
<comment type="caution">
    <text evidence="1">The sequence shown here is derived from an EMBL/GenBank/DDBJ whole genome shotgun (WGS) entry which is preliminary data.</text>
</comment>
<evidence type="ECO:0000313" key="1">
    <source>
        <dbReference type="EMBL" id="KAG5576928.1"/>
    </source>
</evidence>
<sequence length="716" mass="82181">MGLIESTVAYDPVYFNTQPNLELSLCDVNIIDALTLNVKTHGYNYVPGPRSPPEDLLSGKKLIRYLWNIFQGFDIISILLGDGSKSILMLLSSQVDVPQNLDLLNKWTIPKFLIKSIYDYGWFDKLSSKQLIKTTEQSLALNLSEQTIPIRDARKLNFRQSLVGSIESTVAYGPVYFNTQPNLQLSLSDVNILDALTLNVKTNGYNYVSGSELISLSYRIYFKSLSTLNPRCKLYDTSDQTILVETKFTRSKVTTRRPIKWKEIDFPPTWTLNLVISPNQLTDAITNSNYSHISQNPDGRICIQFFDNSYALYRQSFSNNKLMSFVNHSYNRHSLSSHRLLPTIHHISHIEPIYGPARDRAASLHTIATDSNSLVEKVLLSRNFKNSFEEDIDSISIAEINKFITQNNYLSLYVKVLGKHNSSLDKKLDDLTILIKDIKVDIAKTNLAFTSEGKPKVVLTHVQRPPEIQDFKFGSLNDLEELLDKKFSDLDFKDLNDKMISDLKFKPIDLSQDFADKMETTGDYKNQVSLEFNKLGGYRRKNSGYATKLSMNTYYYPSSTHKDVLIEERDCWWDNYLNMEEKASIINVIATDDGVDNLGMTLIRNREDVVYTLVLTILEHFNQHKTIRTLLNGLRCQTLGHFRWYKDTLLGRVMELPKNKFEHWKAKFIDGLPPLFVERVRKALRGSHGEIPYKDYTYGKIIGTFTQEGLNCRTVV</sequence>
<dbReference type="EMBL" id="JACXVP010000011">
    <property type="protein sequence ID" value="KAG5576928.1"/>
    <property type="molecule type" value="Genomic_DNA"/>
</dbReference>
<dbReference type="PANTHER" id="PTHR33054">
    <property type="entry name" value="CCHC-TYPE DOMAIN-CONTAINING PROTEIN"/>
    <property type="match status" value="1"/>
</dbReference>